<dbReference type="RefSeq" id="XP_018696214.1">
    <property type="nucleotide sequence ID" value="XM_018833590.1"/>
</dbReference>
<dbReference type="GeneID" id="30006244"/>
<evidence type="ECO:0000313" key="2">
    <source>
        <dbReference type="Proteomes" id="UP000078343"/>
    </source>
</evidence>
<dbReference type="AlphaFoldDB" id="A0A178ZSR3"/>
<dbReference type="EMBL" id="LVYI01000002">
    <property type="protein sequence ID" value="OAP62847.1"/>
    <property type="molecule type" value="Genomic_DNA"/>
</dbReference>
<organism evidence="1 2">
    <name type="scientific">Fonsecaea erecta</name>
    <dbReference type="NCBI Taxonomy" id="1367422"/>
    <lineage>
        <taxon>Eukaryota</taxon>
        <taxon>Fungi</taxon>
        <taxon>Dikarya</taxon>
        <taxon>Ascomycota</taxon>
        <taxon>Pezizomycotina</taxon>
        <taxon>Eurotiomycetes</taxon>
        <taxon>Chaetothyriomycetidae</taxon>
        <taxon>Chaetothyriales</taxon>
        <taxon>Herpotrichiellaceae</taxon>
        <taxon>Fonsecaea</taxon>
    </lineage>
</organism>
<evidence type="ECO:0000313" key="1">
    <source>
        <dbReference type="EMBL" id="OAP62847.1"/>
    </source>
</evidence>
<dbReference type="OrthoDB" id="4120939at2759"/>
<dbReference type="Proteomes" id="UP000078343">
    <property type="component" value="Unassembled WGS sequence"/>
</dbReference>
<accession>A0A178ZSR3</accession>
<name>A0A178ZSR3_9EURO</name>
<proteinExistence type="predicted"/>
<keyword evidence="2" id="KW-1185">Reference proteome</keyword>
<gene>
    <name evidence="1" type="ORF">AYL99_02074</name>
</gene>
<sequence length="203" mass="22364">MGLIKTAIIAGAGIYAVNKITKSAEHRRPNPAACAAPDSTSRQQQYFDAPPCYYPGHYQAGPVPEKVMPMEFTERRGSPQERQHQQLQQGQAQVLLANNSATSPLPCGYYNNNHQQTAYDYGSDLKTAPELANTYAGSAPPSQYDNWRQQRRQQGFVEPDEVSNATFDAPSGRRTGLFDTLAQQAGNLRDGKGKDLFGKLLSR</sequence>
<protein>
    <submittedName>
        <fullName evidence="1">Uncharacterized protein</fullName>
    </submittedName>
</protein>
<comment type="caution">
    <text evidence="1">The sequence shown here is derived from an EMBL/GenBank/DDBJ whole genome shotgun (WGS) entry which is preliminary data.</text>
</comment>
<reference evidence="1 2" key="1">
    <citation type="submission" date="2016-04" db="EMBL/GenBank/DDBJ databases">
        <title>Draft genome of Fonsecaea erecta CBS 125763.</title>
        <authorList>
            <person name="Weiss V.A."/>
            <person name="Vicente V.A."/>
            <person name="Raittz R.T."/>
            <person name="Moreno L.F."/>
            <person name="De Souza E.M."/>
            <person name="Pedrosa F.O."/>
            <person name="Steffens M.B."/>
            <person name="Faoro H."/>
            <person name="Tadra-Sfeir M.Z."/>
            <person name="Najafzadeh M.J."/>
            <person name="Felipe M.S."/>
            <person name="Teixeira M."/>
            <person name="Sun J."/>
            <person name="Xi L."/>
            <person name="Gomes R."/>
            <person name="De Azevedo C.M."/>
            <person name="Salgado C.G."/>
            <person name="Da Silva M.B."/>
            <person name="Nascimento M.F."/>
            <person name="Queiroz-Telles F."/>
            <person name="Attili D.S."/>
            <person name="Gorbushina A."/>
        </authorList>
    </citation>
    <scope>NUCLEOTIDE SEQUENCE [LARGE SCALE GENOMIC DNA]</scope>
    <source>
        <strain evidence="1 2">CBS 125763</strain>
    </source>
</reference>